<protein>
    <submittedName>
        <fullName evidence="1">Uncharacterized protein</fullName>
    </submittedName>
</protein>
<proteinExistence type="predicted"/>
<evidence type="ECO:0000313" key="1">
    <source>
        <dbReference type="EMBL" id="SOB90378.1"/>
    </source>
</evidence>
<gene>
    <name evidence="1" type="ORF">SAMN05880501_101151</name>
</gene>
<organism evidence="1 2">
    <name type="scientific">Ureibacillus xyleni</name>
    <dbReference type="NCBI Taxonomy" id="614648"/>
    <lineage>
        <taxon>Bacteria</taxon>
        <taxon>Bacillati</taxon>
        <taxon>Bacillota</taxon>
        <taxon>Bacilli</taxon>
        <taxon>Bacillales</taxon>
        <taxon>Caryophanaceae</taxon>
        <taxon>Ureibacillus</taxon>
    </lineage>
</organism>
<dbReference type="EMBL" id="OBMQ01000001">
    <property type="protein sequence ID" value="SOB90378.1"/>
    <property type="molecule type" value="Genomic_DNA"/>
</dbReference>
<evidence type="ECO:0000313" key="2">
    <source>
        <dbReference type="Proteomes" id="UP000219636"/>
    </source>
</evidence>
<keyword evidence="2" id="KW-1185">Reference proteome</keyword>
<reference evidence="2" key="1">
    <citation type="submission" date="2017-08" db="EMBL/GenBank/DDBJ databases">
        <authorList>
            <person name="Varghese N."/>
            <person name="Submissions S."/>
        </authorList>
    </citation>
    <scope>NUCLEOTIDE SEQUENCE [LARGE SCALE GENOMIC DNA]</scope>
    <source>
        <strain evidence="2">JC22</strain>
    </source>
</reference>
<accession>A0A285R9E1</accession>
<dbReference type="Proteomes" id="UP000219636">
    <property type="component" value="Unassembled WGS sequence"/>
</dbReference>
<sequence>MGELYVIEDYLFNKLEQLKKEEQLLYSFIEKGNDELIGELLSVVEEIVSISCQLDHIGTESNTIGVRGEMSR</sequence>
<dbReference type="AlphaFoldDB" id="A0A285R9E1"/>
<dbReference type="RefSeq" id="WP_097071741.1">
    <property type="nucleotide sequence ID" value="NZ_OBMQ01000001.1"/>
</dbReference>
<name>A0A285R9E1_9BACL</name>